<proteinExistence type="predicted"/>
<accession>A0A7R6PKQ1</accession>
<protein>
    <submittedName>
        <fullName evidence="2">Uncharacterized protein</fullName>
    </submittedName>
</protein>
<gene>
    <name evidence="2" type="ORF">NEJAP_2062</name>
</gene>
<reference evidence="2 3" key="1">
    <citation type="journal article" date="2008" name="Int. J. Syst. Evol. Microbiol.">
        <title>Neptunomonas japonica sp. nov., an Osedax japonicus symbiont-like bacterium isolated from sediment adjacent to sperm whale carcasses off Kagoshima, Japan.</title>
        <authorList>
            <person name="Miyazaki M."/>
            <person name="Nogi Y."/>
            <person name="Fujiwara Y."/>
            <person name="Kawato M."/>
            <person name="Kubokawa K."/>
            <person name="Horikoshi K."/>
        </authorList>
    </citation>
    <scope>NUCLEOTIDE SEQUENCE [LARGE SCALE GENOMIC DNA]</scope>
    <source>
        <strain evidence="2 3">JAMM 1380</strain>
    </source>
</reference>
<keyword evidence="3" id="KW-1185">Reference proteome</keyword>
<feature type="transmembrane region" description="Helical" evidence="1">
    <location>
        <begin position="54"/>
        <end position="74"/>
    </location>
</feature>
<evidence type="ECO:0000313" key="2">
    <source>
        <dbReference type="EMBL" id="BBB30011.1"/>
    </source>
</evidence>
<dbReference type="AlphaFoldDB" id="A0A7R6PKQ1"/>
<evidence type="ECO:0000313" key="3">
    <source>
        <dbReference type="Proteomes" id="UP000595332"/>
    </source>
</evidence>
<name>A0A7R6PKQ1_9GAMM</name>
<sequence>MSMDRIPRYKQTEAMILGIIVPLALAIYTAHLALNDEAVFWGRSSTVIYHGSEAYFVSLLWFGLSALMCGHFLLRHYRLLSTTTHNIYMWTTAICMVIGLVSAVVFI</sequence>
<keyword evidence="1" id="KW-0812">Transmembrane</keyword>
<dbReference type="Proteomes" id="UP000595332">
    <property type="component" value="Chromosome"/>
</dbReference>
<feature type="transmembrane region" description="Helical" evidence="1">
    <location>
        <begin position="12"/>
        <end position="34"/>
    </location>
</feature>
<evidence type="ECO:0000256" key="1">
    <source>
        <dbReference type="SAM" id="Phobius"/>
    </source>
</evidence>
<keyword evidence="1" id="KW-1133">Transmembrane helix</keyword>
<dbReference type="EMBL" id="AP014546">
    <property type="protein sequence ID" value="BBB30011.1"/>
    <property type="molecule type" value="Genomic_DNA"/>
</dbReference>
<dbReference type="KEGG" id="njp:NEJAP_2062"/>
<organism evidence="2 3">
    <name type="scientific">Neptunomonas japonica JAMM 1380</name>
    <dbReference type="NCBI Taxonomy" id="1441457"/>
    <lineage>
        <taxon>Bacteria</taxon>
        <taxon>Pseudomonadati</taxon>
        <taxon>Pseudomonadota</taxon>
        <taxon>Gammaproteobacteria</taxon>
        <taxon>Oceanospirillales</taxon>
        <taxon>Oceanospirillaceae</taxon>
        <taxon>Neptunomonas</taxon>
    </lineage>
</organism>
<feature type="transmembrane region" description="Helical" evidence="1">
    <location>
        <begin position="86"/>
        <end position="106"/>
    </location>
</feature>
<keyword evidence="1" id="KW-0472">Membrane</keyword>